<dbReference type="Gene3D" id="3.40.50.10320">
    <property type="entry name" value="LmbE-like"/>
    <property type="match status" value="1"/>
</dbReference>
<accession>A0A316H9E3</accession>
<dbReference type="PANTHER" id="PTHR12993:SF11">
    <property type="entry name" value="N-ACETYLGLUCOSAMINYL-PHOSPHATIDYLINOSITOL DE-N-ACETYLASE"/>
    <property type="match status" value="1"/>
</dbReference>
<feature type="chain" id="PRO_5016284702" evidence="1">
    <location>
        <begin position="25"/>
        <end position="314"/>
    </location>
</feature>
<proteinExistence type="predicted"/>
<evidence type="ECO:0000313" key="2">
    <source>
        <dbReference type="EMBL" id="PWK77654.1"/>
    </source>
</evidence>
<dbReference type="AlphaFoldDB" id="A0A316H9E3"/>
<reference evidence="2 3" key="1">
    <citation type="submission" date="2018-05" db="EMBL/GenBank/DDBJ databases">
        <title>Genomic Encyclopedia of Archaeal and Bacterial Type Strains, Phase II (KMG-II): from individual species to whole genera.</title>
        <authorList>
            <person name="Goeker M."/>
        </authorList>
    </citation>
    <scope>NUCLEOTIDE SEQUENCE [LARGE SCALE GENOMIC DNA]</scope>
    <source>
        <strain evidence="2 3">DSM 19975</strain>
    </source>
</reference>
<dbReference type="GO" id="GO:0016811">
    <property type="term" value="F:hydrolase activity, acting on carbon-nitrogen (but not peptide) bonds, in linear amides"/>
    <property type="evidence" value="ECO:0007669"/>
    <property type="project" value="TreeGrafter"/>
</dbReference>
<dbReference type="Proteomes" id="UP000245678">
    <property type="component" value="Unassembled WGS sequence"/>
</dbReference>
<gene>
    <name evidence="2" type="ORF">LX99_02533</name>
</gene>
<dbReference type="InterPro" id="IPR024078">
    <property type="entry name" value="LmbE-like_dom_sf"/>
</dbReference>
<dbReference type="InterPro" id="IPR003737">
    <property type="entry name" value="GlcNAc_PI_deacetylase-related"/>
</dbReference>
<dbReference type="SUPFAM" id="SSF102588">
    <property type="entry name" value="LmbE-like"/>
    <property type="match status" value="1"/>
</dbReference>
<protein>
    <submittedName>
        <fullName evidence="2">GlcNAc-PI de-N-acetylase</fullName>
    </submittedName>
</protein>
<name>A0A316H9E3_9SPHI</name>
<sequence length="314" mass="35036">MISVKKRILLSIMAICLGVAGSRAQITTPPPRALVVIAHPDDESTFSVTLYKIAKEQHGIVDLFVITNGEAGYKYSTLAEDYYGVKLTDEPVGRANLPRIRKKELAGAGKILGVNKCYFMDQLDAHFTLDEKEALDTSWHVPAVKKRLKEVLTAGRYDYLFVLLPVNGTHGGHKAAAILALDAVQALPPQNRPVILGAATANKTDLVSRFAFYKGYPETQTIADTALFRVDRTASFSYKNRLNYKVIANWEIAEHKSQGFAQMGMNDGDREQFWYFAVNDKANIQKTADFFNKLSITPYPVKTYPEAKSVYTKF</sequence>
<keyword evidence="1" id="KW-0732">Signal</keyword>
<dbReference type="RefSeq" id="WP_109608195.1">
    <property type="nucleotide sequence ID" value="NZ_QGHA01000004.1"/>
</dbReference>
<evidence type="ECO:0000256" key="1">
    <source>
        <dbReference type="SAM" id="SignalP"/>
    </source>
</evidence>
<organism evidence="2 3">
    <name type="scientific">Mucilaginibacter oryzae</name>
    <dbReference type="NCBI Taxonomy" id="468058"/>
    <lineage>
        <taxon>Bacteria</taxon>
        <taxon>Pseudomonadati</taxon>
        <taxon>Bacteroidota</taxon>
        <taxon>Sphingobacteriia</taxon>
        <taxon>Sphingobacteriales</taxon>
        <taxon>Sphingobacteriaceae</taxon>
        <taxon>Mucilaginibacter</taxon>
    </lineage>
</organism>
<feature type="signal peptide" evidence="1">
    <location>
        <begin position="1"/>
        <end position="24"/>
    </location>
</feature>
<dbReference type="EMBL" id="QGHA01000004">
    <property type="protein sequence ID" value="PWK77654.1"/>
    <property type="molecule type" value="Genomic_DNA"/>
</dbReference>
<dbReference type="PANTHER" id="PTHR12993">
    <property type="entry name" value="N-ACETYLGLUCOSAMINYL-PHOSPHATIDYLINOSITOL DE-N-ACETYLASE-RELATED"/>
    <property type="match status" value="1"/>
</dbReference>
<dbReference type="Pfam" id="PF02585">
    <property type="entry name" value="PIG-L"/>
    <property type="match status" value="1"/>
</dbReference>
<comment type="caution">
    <text evidence="2">The sequence shown here is derived from an EMBL/GenBank/DDBJ whole genome shotgun (WGS) entry which is preliminary data.</text>
</comment>
<evidence type="ECO:0000313" key="3">
    <source>
        <dbReference type="Proteomes" id="UP000245678"/>
    </source>
</evidence>
<keyword evidence="3" id="KW-1185">Reference proteome</keyword>